<dbReference type="InterPro" id="IPR013783">
    <property type="entry name" value="Ig-like_fold"/>
</dbReference>
<keyword evidence="2" id="KW-0472">Membrane</keyword>
<keyword evidence="2" id="KW-0812">Transmembrane</keyword>
<evidence type="ECO:0000313" key="4">
    <source>
        <dbReference type="EMBL" id="KAJ8037877.1"/>
    </source>
</evidence>
<reference evidence="4" key="1">
    <citation type="submission" date="2021-10" db="EMBL/GenBank/DDBJ databases">
        <title>Tropical sea cucumber genome reveals ecological adaptation and Cuvierian tubules defense mechanism.</title>
        <authorList>
            <person name="Chen T."/>
        </authorList>
    </citation>
    <scope>NUCLEOTIDE SEQUENCE</scope>
    <source>
        <strain evidence="4">Nanhai2018</strain>
        <tissue evidence="4">Muscle</tissue>
    </source>
</reference>
<organism evidence="4 5">
    <name type="scientific">Holothuria leucospilota</name>
    <name type="common">Black long sea cucumber</name>
    <name type="synonym">Mertensiothuria leucospilota</name>
    <dbReference type="NCBI Taxonomy" id="206669"/>
    <lineage>
        <taxon>Eukaryota</taxon>
        <taxon>Metazoa</taxon>
        <taxon>Echinodermata</taxon>
        <taxon>Eleutherozoa</taxon>
        <taxon>Echinozoa</taxon>
        <taxon>Holothuroidea</taxon>
        <taxon>Aspidochirotacea</taxon>
        <taxon>Aspidochirotida</taxon>
        <taxon>Holothuriidae</taxon>
        <taxon>Holothuria</taxon>
    </lineage>
</organism>
<feature type="region of interest" description="Disordered" evidence="1">
    <location>
        <begin position="530"/>
        <end position="578"/>
    </location>
</feature>
<feature type="transmembrane region" description="Helical" evidence="2">
    <location>
        <begin position="284"/>
        <end position="311"/>
    </location>
</feature>
<comment type="caution">
    <text evidence="4">The sequence shown here is derived from an EMBL/GenBank/DDBJ whole genome shotgun (WGS) entry which is preliminary data.</text>
</comment>
<feature type="compositionally biased region" description="Low complexity" evidence="1">
    <location>
        <begin position="259"/>
        <end position="279"/>
    </location>
</feature>
<proteinExistence type="predicted"/>
<feature type="domain" description="Ig-like" evidence="3">
    <location>
        <begin position="108"/>
        <end position="181"/>
    </location>
</feature>
<feature type="region of interest" description="Disordered" evidence="1">
    <location>
        <begin position="239"/>
        <end position="279"/>
    </location>
</feature>
<sequence>MNYSGCFLVDNITFEKYHHVDNKFKEKLMWPEDQSRHDVIVKPINLTDESFCLTVCIQNVSNNDSGIYRCKSGNEISNEVEVTVKSSTEDVSQHYRRCLGQKSPKSTDKVTLTCISKTSRPEEPRPRWFKNGSEVMQDGNFSNISLGSSSISFISVEATQNDYTCGVNGGKENLSCEVSFSFASVSMERYADKYIGVNVFISLNSHQMYDTVRGDSSKTSNSVCSVEEDLFFSKGYNSVSEGDSSPIVGNSPKVDYTPTADNSSTADNSTSSNPGSSSPGDVDYISPLFIVSLMYVLLSTLIFIVVSVRFIRRHVRLRKFSHIYATFNPAVAPLAEIPRRNLSRRPTRSLPPIPTEDAAKPDAHYANAHLKLSQHSLPANFRHSMQSFPSDSAMWKAGCRNSLPLHSSNVSAQNALYFFTETVEECDETKECTEDKPAVIPYTFNGSKPRPPKPFFKHHTMNVRSSTLVGKPRASDYQNWFQRFKLSTSCPSIAGMEEAGEVKARPDIVCQAKISFEKWKKRTQIRRRLSSIYRERSPPPAAPPSFLPTLQRPFSESFAQSENPYVERGSTMSSCYSK</sequence>
<evidence type="ECO:0000259" key="3">
    <source>
        <dbReference type="PROSITE" id="PS50835"/>
    </source>
</evidence>
<name>A0A9Q1C3E7_HOLLE</name>
<dbReference type="Gene3D" id="2.60.40.10">
    <property type="entry name" value="Immunoglobulins"/>
    <property type="match status" value="2"/>
</dbReference>
<evidence type="ECO:0000256" key="1">
    <source>
        <dbReference type="SAM" id="MobiDB-lite"/>
    </source>
</evidence>
<dbReference type="EMBL" id="JAIZAY010000008">
    <property type="protein sequence ID" value="KAJ8037877.1"/>
    <property type="molecule type" value="Genomic_DNA"/>
</dbReference>
<evidence type="ECO:0000256" key="2">
    <source>
        <dbReference type="SAM" id="Phobius"/>
    </source>
</evidence>
<dbReference type="Proteomes" id="UP001152320">
    <property type="component" value="Chromosome 8"/>
</dbReference>
<feature type="compositionally biased region" description="Polar residues" evidence="1">
    <location>
        <begin position="552"/>
        <end position="563"/>
    </location>
</feature>
<keyword evidence="5" id="KW-1185">Reference proteome</keyword>
<accession>A0A9Q1C3E7</accession>
<dbReference type="InterPro" id="IPR036179">
    <property type="entry name" value="Ig-like_dom_sf"/>
</dbReference>
<dbReference type="InterPro" id="IPR007110">
    <property type="entry name" value="Ig-like_dom"/>
</dbReference>
<dbReference type="AlphaFoldDB" id="A0A9Q1C3E7"/>
<dbReference type="SUPFAM" id="SSF48726">
    <property type="entry name" value="Immunoglobulin"/>
    <property type="match status" value="1"/>
</dbReference>
<evidence type="ECO:0000313" key="5">
    <source>
        <dbReference type="Proteomes" id="UP001152320"/>
    </source>
</evidence>
<gene>
    <name evidence="4" type="ORF">HOLleu_18810</name>
</gene>
<keyword evidence="2" id="KW-1133">Transmembrane helix</keyword>
<protein>
    <recommendedName>
        <fullName evidence="3">Ig-like domain-containing protein</fullName>
    </recommendedName>
</protein>
<dbReference type="PROSITE" id="PS50835">
    <property type="entry name" value="IG_LIKE"/>
    <property type="match status" value="1"/>
</dbReference>